<sequence>MKSKRSEVFEITKQDKMVEMVKVEGNIKIRQRALRNKTKELWIFDEGVKPEKKKGSEKNEEKKGFYLGRTTRPPLARLWPLGGFAGK</sequence>
<name>A0AAV7IYX3_COTGL</name>
<dbReference type="Proteomes" id="UP000826195">
    <property type="component" value="Unassembled WGS sequence"/>
</dbReference>
<evidence type="ECO:0000313" key="1">
    <source>
        <dbReference type="EMBL" id="KAH0561903.1"/>
    </source>
</evidence>
<gene>
    <name evidence="1" type="ORF">KQX54_020015</name>
</gene>
<reference evidence="1 2" key="1">
    <citation type="journal article" date="2021" name="J. Hered.">
        <title>A chromosome-level genome assembly of the parasitoid wasp, Cotesia glomerata (Hymenoptera: Braconidae).</title>
        <authorList>
            <person name="Pinto B.J."/>
            <person name="Weis J.J."/>
            <person name="Gamble T."/>
            <person name="Ode P.J."/>
            <person name="Paul R."/>
            <person name="Zaspel J.M."/>
        </authorList>
    </citation>
    <scope>NUCLEOTIDE SEQUENCE [LARGE SCALE GENOMIC DNA]</scope>
    <source>
        <strain evidence="1">CgM1</strain>
    </source>
</reference>
<organism evidence="1 2">
    <name type="scientific">Cotesia glomerata</name>
    <name type="common">Lepidopteran parasitic wasp</name>
    <name type="synonym">Apanteles glomeratus</name>
    <dbReference type="NCBI Taxonomy" id="32391"/>
    <lineage>
        <taxon>Eukaryota</taxon>
        <taxon>Metazoa</taxon>
        <taxon>Ecdysozoa</taxon>
        <taxon>Arthropoda</taxon>
        <taxon>Hexapoda</taxon>
        <taxon>Insecta</taxon>
        <taxon>Pterygota</taxon>
        <taxon>Neoptera</taxon>
        <taxon>Endopterygota</taxon>
        <taxon>Hymenoptera</taxon>
        <taxon>Apocrita</taxon>
        <taxon>Ichneumonoidea</taxon>
        <taxon>Braconidae</taxon>
        <taxon>Microgastrinae</taxon>
        <taxon>Cotesia</taxon>
    </lineage>
</organism>
<accession>A0AAV7IYX3</accession>
<evidence type="ECO:0000313" key="2">
    <source>
        <dbReference type="Proteomes" id="UP000826195"/>
    </source>
</evidence>
<dbReference type="AlphaFoldDB" id="A0AAV7IYX3"/>
<proteinExistence type="predicted"/>
<protein>
    <submittedName>
        <fullName evidence="1">Uncharacterized protein</fullName>
    </submittedName>
</protein>
<keyword evidence="2" id="KW-1185">Reference proteome</keyword>
<dbReference type="EMBL" id="JAHXZJ010000374">
    <property type="protein sequence ID" value="KAH0561903.1"/>
    <property type="molecule type" value="Genomic_DNA"/>
</dbReference>
<comment type="caution">
    <text evidence="1">The sequence shown here is derived from an EMBL/GenBank/DDBJ whole genome shotgun (WGS) entry which is preliminary data.</text>
</comment>